<dbReference type="AlphaFoldDB" id="A0AAQ3PKT9"/>
<dbReference type="EMBL" id="CP144745">
    <property type="protein sequence ID" value="WVZ51174.1"/>
    <property type="molecule type" value="Genomic_DNA"/>
</dbReference>
<feature type="compositionally biased region" description="Basic and acidic residues" evidence="1">
    <location>
        <begin position="52"/>
        <end position="64"/>
    </location>
</feature>
<protein>
    <submittedName>
        <fullName evidence="2">Uncharacterized protein</fullName>
    </submittedName>
</protein>
<feature type="compositionally biased region" description="Basic and acidic residues" evidence="1">
    <location>
        <begin position="29"/>
        <end position="39"/>
    </location>
</feature>
<reference evidence="2 3" key="1">
    <citation type="submission" date="2024-02" db="EMBL/GenBank/DDBJ databases">
        <title>High-quality chromosome-scale genome assembly of Pensacola bahiagrass (Paspalum notatum Flugge var. saurae).</title>
        <authorList>
            <person name="Vega J.M."/>
            <person name="Podio M."/>
            <person name="Orjuela J."/>
            <person name="Siena L.A."/>
            <person name="Pessino S.C."/>
            <person name="Combes M.C."/>
            <person name="Mariac C."/>
            <person name="Albertini E."/>
            <person name="Pupilli F."/>
            <person name="Ortiz J.P.A."/>
            <person name="Leblanc O."/>
        </authorList>
    </citation>
    <scope>NUCLEOTIDE SEQUENCE [LARGE SCALE GENOMIC DNA]</scope>
    <source>
        <strain evidence="2">R1</strain>
        <tissue evidence="2">Leaf</tissue>
    </source>
</reference>
<keyword evidence="3" id="KW-1185">Reference proteome</keyword>
<feature type="region of interest" description="Disordered" evidence="1">
    <location>
        <begin position="1"/>
        <end position="99"/>
    </location>
</feature>
<evidence type="ECO:0000313" key="3">
    <source>
        <dbReference type="Proteomes" id="UP001341281"/>
    </source>
</evidence>
<evidence type="ECO:0000313" key="2">
    <source>
        <dbReference type="EMBL" id="WVZ51174.1"/>
    </source>
</evidence>
<name>A0AAQ3PKT9_PASNO</name>
<dbReference type="Proteomes" id="UP001341281">
    <property type="component" value="Chromosome 01"/>
</dbReference>
<accession>A0AAQ3PKT9</accession>
<sequence length="99" mass="10992">MSSGCNVAVATVGTASTREPVPRCLPVMERSHTRLKPDLQAESSALPASRRFFRDHAHPRHEPENQEDNPEDPEYLPEENADDQDPGDVEPDNLITMDG</sequence>
<evidence type="ECO:0000256" key="1">
    <source>
        <dbReference type="SAM" id="MobiDB-lite"/>
    </source>
</evidence>
<proteinExistence type="predicted"/>
<gene>
    <name evidence="2" type="ORF">U9M48_002339</name>
</gene>
<feature type="compositionally biased region" description="Acidic residues" evidence="1">
    <location>
        <begin position="65"/>
        <end position="91"/>
    </location>
</feature>
<organism evidence="2 3">
    <name type="scientific">Paspalum notatum var. saurae</name>
    <dbReference type="NCBI Taxonomy" id="547442"/>
    <lineage>
        <taxon>Eukaryota</taxon>
        <taxon>Viridiplantae</taxon>
        <taxon>Streptophyta</taxon>
        <taxon>Embryophyta</taxon>
        <taxon>Tracheophyta</taxon>
        <taxon>Spermatophyta</taxon>
        <taxon>Magnoliopsida</taxon>
        <taxon>Liliopsida</taxon>
        <taxon>Poales</taxon>
        <taxon>Poaceae</taxon>
        <taxon>PACMAD clade</taxon>
        <taxon>Panicoideae</taxon>
        <taxon>Andropogonodae</taxon>
        <taxon>Paspaleae</taxon>
        <taxon>Paspalinae</taxon>
        <taxon>Paspalum</taxon>
    </lineage>
</organism>